<accession>A0AA35RTW2</accession>
<comment type="caution">
    <text evidence="1">The sequence shown here is derived from an EMBL/GenBank/DDBJ whole genome shotgun (WGS) entry which is preliminary data.</text>
</comment>
<keyword evidence="2" id="KW-1185">Reference proteome</keyword>
<dbReference type="EMBL" id="CASHTH010001645">
    <property type="protein sequence ID" value="CAI8017638.1"/>
    <property type="molecule type" value="Genomic_DNA"/>
</dbReference>
<proteinExistence type="predicted"/>
<sequence length="120" mass="13785">MTRQTRCLPLQPNMKLQPVGLQARHPLETNTIPTSRGAKFWGIPWQLDRIPSNCPISDGGDPLYWGDSIKLMRQIAYLAHANRGTKETVYSLYTRLHTWHMLTGALKRQYTAYTPDCILM</sequence>
<dbReference type="AlphaFoldDB" id="A0AA35RTW2"/>
<name>A0AA35RTW2_GEOBA</name>
<protein>
    <submittedName>
        <fullName evidence="1">Uncharacterized protein</fullName>
    </submittedName>
</protein>
<organism evidence="1 2">
    <name type="scientific">Geodia barretti</name>
    <name type="common">Barrett's horny sponge</name>
    <dbReference type="NCBI Taxonomy" id="519541"/>
    <lineage>
        <taxon>Eukaryota</taxon>
        <taxon>Metazoa</taxon>
        <taxon>Porifera</taxon>
        <taxon>Demospongiae</taxon>
        <taxon>Heteroscleromorpha</taxon>
        <taxon>Tetractinellida</taxon>
        <taxon>Astrophorina</taxon>
        <taxon>Geodiidae</taxon>
        <taxon>Geodia</taxon>
    </lineage>
</organism>
<gene>
    <name evidence="1" type="ORF">GBAR_LOCUS10682</name>
</gene>
<evidence type="ECO:0000313" key="2">
    <source>
        <dbReference type="Proteomes" id="UP001174909"/>
    </source>
</evidence>
<evidence type="ECO:0000313" key="1">
    <source>
        <dbReference type="EMBL" id="CAI8017638.1"/>
    </source>
</evidence>
<reference evidence="1" key="1">
    <citation type="submission" date="2023-03" db="EMBL/GenBank/DDBJ databases">
        <authorList>
            <person name="Steffen K."/>
            <person name="Cardenas P."/>
        </authorList>
    </citation>
    <scope>NUCLEOTIDE SEQUENCE</scope>
</reference>
<dbReference type="Proteomes" id="UP001174909">
    <property type="component" value="Unassembled WGS sequence"/>
</dbReference>